<organism evidence="2 9">
    <name type="scientific">Bacteroides uniformis</name>
    <dbReference type="NCBI Taxonomy" id="820"/>
    <lineage>
        <taxon>Bacteria</taxon>
        <taxon>Pseudomonadati</taxon>
        <taxon>Bacteroidota</taxon>
        <taxon>Bacteroidia</taxon>
        <taxon>Bacteroidales</taxon>
        <taxon>Bacteroidaceae</taxon>
        <taxon>Bacteroides</taxon>
    </lineage>
</organism>
<accession>A0A139KEZ7</accession>
<dbReference type="EMBL" id="WCTL01000002">
    <property type="protein sequence ID" value="KAB4240121.1"/>
    <property type="molecule type" value="Genomic_DNA"/>
</dbReference>
<sequence length="152" mass="17238">MINLGPYSGKNCPNVRFQPTVLDRILEGTALLIVLVTWISIYWLYTQREGALLPAVWVMGGCSIFCFLLMGGLAYLPVRFINFPIRVTERNAAVQYLFAIRLTRVMNIILLLVLLGSVWGLYYAFGKLLLLVSFVLLGVAFIGYYILAFKYK</sequence>
<dbReference type="Proteomes" id="UP000260844">
    <property type="component" value="Unassembled WGS sequence"/>
</dbReference>
<feature type="transmembrane region" description="Helical" evidence="1">
    <location>
        <begin position="25"/>
        <end position="45"/>
    </location>
</feature>
<keyword evidence="1" id="KW-0812">Transmembrane</keyword>
<evidence type="ECO:0008006" key="11">
    <source>
        <dbReference type="Google" id="ProtNLM"/>
    </source>
</evidence>
<reference evidence="6 8" key="2">
    <citation type="submission" date="2018-08" db="EMBL/GenBank/DDBJ databases">
        <title>A genome reference for cultivated species of the human gut microbiota.</title>
        <authorList>
            <person name="Zou Y."/>
            <person name="Xue W."/>
            <person name="Luo G."/>
        </authorList>
    </citation>
    <scope>NUCLEOTIDE SEQUENCE [LARGE SCALE GENOMIC DNA]</scope>
    <source>
        <strain evidence="6 8">TM04-30</strain>
    </source>
</reference>
<dbReference type="STRING" id="820.ERS852554_03299"/>
<reference evidence="5 7" key="1">
    <citation type="journal article" date="2016" name="Nat. Biotechnol.">
        <title>Measurement of bacterial replication rates in microbial communities.</title>
        <authorList>
            <person name="Brown C.T."/>
            <person name="Olm M.R."/>
            <person name="Thomas B.C."/>
            <person name="Banfield J.F."/>
        </authorList>
    </citation>
    <scope>NUCLEOTIDE SEQUENCE [LARGE SCALE GENOMIC DNA]</scope>
    <source>
        <strain evidence="5">45_41</strain>
    </source>
</reference>
<feature type="transmembrane region" description="Helical" evidence="1">
    <location>
        <begin position="51"/>
        <end position="76"/>
    </location>
</feature>
<evidence type="ECO:0000313" key="4">
    <source>
        <dbReference type="EMBL" id="MDC1751596.1"/>
    </source>
</evidence>
<proteinExistence type="predicted"/>
<dbReference type="PATRIC" id="fig|820.27.peg.870"/>
<evidence type="ECO:0000313" key="9">
    <source>
        <dbReference type="Proteomes" id="UP000432488"/>
    </source>
</evidence>
<feature type="transmembrane region" description="Helical" evidence="1">
    <location>
        <begin position="105"/>
        <end position="122"/>
    </location>
</feature>
<protein>
    <recommendedName>
        <fullName evidence="11">Transmembrane protein</fullName>
    </recommendedName>
</protein>
<feature type="transmembrane region" description="Helical" evidence="1">
    <location>
        <begin position="128"/>
        <end position="147"/>
    </location>
</feature>
<dbReference type="EMBL" id="WCUV01000002">
    <property type="protein sequence ID" value="KAB4095851.1"/>
    <property type="molecule type" value="Genomic_DNA"/>
</dbReference>
<reference evidence="4" key="4">
    <citation type="submission" date="2022-10" db="EMBL/GenBank/DDBJ databases">
        <title>Human gut microbiome strain richness.</title>
        <authorList>
            <person name="Chen-Liaw A."/>
        </authorList>
    </citation>
    <scope>NUCLEOTIDE SEQUENCE</scope>
    <source>
        <strain evidence="4">A1_m1001262Bd0_191120</strain>
    </source>
</reference>
<dbReference type="Proteomes" id="UP001218502">
    <property type="component" value="Unassembled WGS sequence"/>
</dbReference>
<reference evidence="9 10" key="3">
    <citation type="journal article" date="2019" name="Nat. Med.">
        <title>A library of human gut bacterial isolates paired with longitudinal multiomics data enables mechanistic microbiome research.</title>
        <authorList>
            <person name="Poyet M."/>
            <person name="Groussin M."/>
            <person name="Gibbons S.M."/>
            <person name="Avila-Pacheco J."/>
            <person name="Jiang X."/>
            <person name="Kearney S.M."/>
            <person name="Perrotta A.R."/>
            <person name="Berdy B."/>
            <person name="Zhao S."/>
            <person name="Lieberman T.D."/>
            <person name="Swanson P.K."/>
            <person name="Smith M."/>
            <person name="Roesemann S."/>
            <person name="Alexander J.E."/>
            <person name="Rich S.A."/>
            <person name="Livny J."/>
            <person name="Vlamakis H."/>
            <person name="Clish C."/>
            <person name="Bullock K."/>
            <person name="Deik A."/>
            <person name="Scott J."/>
            <person name="Pierce K.A."/>
            <person name="Xavier R.J."/>
            <person name="Alm E.J."/>
        </authorList>
    </citation>
    <scope>NUCLEOTIDE SEQUENCE [LARGE SCALE GENOMIC DNA]</scope>
    <source>
        <strain evidence="2 9">BIOML-A42</strain>
        <strain evidence="3 10">BIOML-A5</strain>
    </source>
</reference>
<dbReference type="EMBL" id="QSPV01000002">
    <property type="protein sequence ID" value="RGJ96517.1"/>
    <property type="molecule type" value="Genomic_DNA"/>
</dbReference>
<dbReference type="EMBL" id="JAQNQY010000003">
    <property type="protein sequence ID" value="MDC1751596.1"/>
    <property type="molecule type" value="Genomic_DNA"/>
</dbReference>
<comment type="caution">
    <text evidence="2">The sequence shown here is derived from an EMBL/GenBank/DDBJ whole genome shotgun (WGS) entry which is preliminary data.</text>
</comment>
<dbReference type="Proteomes" id="UP000462376">
    <property type="component" value="Unassembled WGS sequence"/>
</dbReference>
<dbReference type="AlphaFoldDB" id="A0A139KEZ7"/>
<dbReference type="EMBL" id="MNQU01000168">
    <property type="protein sequence ID" value="OKZ35455.1"/>
    <property type="molecule type" value="Genomic_DNA"/>
</dbReference>
<evidence type="ECO:0000313" key="7">
    <source>
        <dbReference type="Proteomes" id="UP000186549"/>
    </source>
</evidence>
<gene>
    <name evidence="5" type="ORF">BHV79_06530</name>
    <name evidence="6" type="ORF">DXD40_03460</name>
    <name evidence="3" type="ORF">GAP47_02900</name>
    <name evidence="2" type="ORF">GAQ56_02400</name>
    <name evidence="4" type="ORF">POY80_03935</name>
</gene>
<dbReference type="RefSeq" id="WP_022401733.1">
    <property type="nucleotide sequence ID" value="NZ_CP103250.1"/>
</dbReference>
<keyword evidence="1" id="KW-1133">Transmembrane helix</keyword>
<name>A0A139KEZ7_BACUN</name>
<evidence type="ECO:0000256" key="1">
    <source>
        <dbReference type="SAM" id="Phobius"/>
    </source>
</evidence>
<evidence type="ECO:0000313" key="6">
    <source>
        <dbReference type="EMBL" id="RGJ96517.1"/>
    </source>
</evidence>
<evidence type="ECO:0000313" key="5">
    <source>
        <dbReference type="EMBL" id="OKZ35455.1"/>
    </source>
</evidence>
<evidence type="ECO:0000313" key="10">
    <source>
        <dbReference type="Proteomes" id="UP000462376"/>
    </source>
</evidence>
<keyword evidence="1" id="KW-0472">Membrane</keyword>
<evidence type="ECO:0000313" key="2">
    <source>
        <dbReference type="EMBL" id="KAB4095851.1"/>
    </source>
</evidence>
<dbReference type="Proteomes" id="UP000432488">
    <property type="component" value="Unassembled WGS sequence"/>
</dbReference>
<evidence type="ECO:0000313" key="8">
    <source>
        <dbReference type="Proteomes" id="UP000260844"/>
    </source>
</evidence>
<dbReference type="Proteomes" id="UP000186549">
    <property type="component" value="Unassembled WGS sequence"/>
</dbReference>
<evidence type="ECO:0000313" key="3">
    <source>
        <dbReference type="EMBL" id="KAB4240121.1"/>
    </source>
</evidence>